<dbReference type="PANTHER" id="PTHR43485">
    <property type="entry name" value="HYDROGENASE-4 COMPONENT G"/>
    <property type="match status" value="1"/>
</dbReference>
<dbReference type="InterPro" id="IPR037232">
    <property type="entry name" value="NADH_quin_OxRdtase_su_C/D-like"/>
</dbReference>
<dbReference type="GO" id="GO:0016151">
    <property type="term" value="F:nickel cation binding"/>
    <property type="evidence" value="ECO:0007669"/>
    <property type="project" value="InterPro"/>
</dbReference>
<dbReference type="InterPro" id="IPR001501">
    <property type="entry name" value="Ni-dep_hyd_lsu"/>
</dbReference>
<dbReference type="Pfam" id="PF00346">
    <property type="entry name" value="Complex1_49kDa"/>
    <property type="match status" value="2"/>
</dbReference>
<feature type="domain" description="NADH-quinone oxidoreductase subunit D" evidence="5">
    <location>
        <begin position="300"/>
        <end position="467"/>
    </location>
</feature>
<gene>
    <name evidence="6" type="primary">hycE</name>
    <name evidence="6" type="ORF">B7O98_06930</name>
</gene>
<evidence type="ECO:0000259" key="5">
    <source>
        <dbReference type="Pfam" id="PF00346"/>
    </source>
</evidence>
<feature type="domain" description="NADH:ubiquinone oxidoreductase 30kDa subunit" evidence="4">
    <location>
        <begin position="47"/>
        <end position="163"/>
    </location>
</feature>
<dbReference type="Pfam" id="PF00329">
    <property type="entry name" value="Complex1_30kDa"/>
    <property type="match status" value="1"/>
</dbReference>
<dbReference type="Gene3D" id="3.30.460.80">
    <property type="entry name" value="NADH:ubiquinone oxidoreductase, 30kDa subunit"/>
    <property type="match status" value="1"/>
</dbReference>
<keyword evidence="3" id="KW-0479">Metal-binding</keyword>
<dbReference type="AlphaFoldDB" id="A0A2R7Y4A6"/>
<reference evidence="6" key="2">
    <citation type="journal article" date="2018" name="Syst. Appl. Microbiol.">
        <title>A new symbiotic nanoarchaeote (Candidatus Nanoclepta minutus) and its host (Zestosphaera tikiterensis gen. nov., sp. nov.) from a New Zealand hot spring.</title>
        <authorList>
            <person name="St John E."/>
            <person name="Liu Y."/>
            <person name="Podar M."/>
            <person name="Stott M.B."/>
            <person name="Meneghin J."/>
            <person name="Chen Z."/>
            <person name="Lagutin K."/>
            <person name="Mitchell K."/>
            <person name="Reysenbach A.L."/>
        </authorList>
    </citation>
    <scope>NUCLEOTIDE SEQUENCE [LARGE SCALE GENOMIC DNA]</scope>
    <source>
        <strain evidence="6">NZ3</strain>
    </source>
</reference>
<dbReference type="Pfam" id="PF00374">
    <property type="entry name" value="NiFeSe_Hases"/>
    <property type="match status" value="1"/>
</dbReference>
<dbReference type="InterPro" id="IPR001135">
    <property type="entry name" value="NADH_Q_OxRdtase_suD"/>
</dbReference>
<dbReference type="InterPro" id="IPR052197">
    <property type="entry name" value="ComplexI_49kDa-like"/>
</dbReference>
<dbReference type="PROSITE" id="PS00507">
    <property type="entry name" value="NI_HGENASE_L_1"/>
    <property type="match status" value="1"/>
</dbReference>
<dbReference type="PANTHER" id="PTHR43485:SF1">
    <property type="entry name" value="FORMATE HYDROGENLYASE SUBUNIT 5-RELATED"/>
    <property type="match status" value="1"/>
</dbReference>
<dbReference type="GO" id="GO:0008137">
    <property type="term" value="F:NADH dehydrogenase (ubiquinone) activity"/>
    <property type="evidence" value="ECO:0007669"/>
    <property type="project" value="InterPro"/>
</dbReference>
<dbReference type="InterPro" id="IPR029014">
    <property type="entry name" value="NiFe-Hase_large"/>
</dbReference>
<keyword evidence="3" id="KW-0533">Nickel</keyword>
<evidence type="ECO:0000256" key="2">
    <source>
        <dbReference type="ARBA" id="ARBA00023027"/>
    </source>
</evidence>
<dbReference type="GO" id="GO:0051287">
    <property type="term" value="F:NAD binding"/>
    <property type="evidence" value="ECO:0007669"/>
    <property type="project" value="InterPro"/>
</dbReference>
<evidence type="ECO:0000256" key="1">
    <source>
        <dbReference type="ARBA" id="ARBA00023002"/>
    </source>
</evidence>
<feature type="binding site" evidence="3">
    <location>
        <position position="249"/>
    </location>
    <ligand>
        <name>Ni(2+)</name>
        <dbReference type="ChEBI" id="CHEBI:49786"/>
    </ligand>
</feature>
<keyword evidence="1" id="KW-0560">Oxidoreductase</keyword>
<name>A0A2R7Y4A6_9CREN</name>
<dbReference type="GO" id="GO:0016651">
    <property type="term" value="F:oxidoreductase activity, acting on NAD(P)H"/>
    <property type="evidence" value="ECO:0007669"/>
    <property type="project" value="InterPro"/>
</dbReference>
<evidence type="ECO:0000259" key="4">
    <source>
        <dbReference type="Pfam" id="PF00329"/>
    </source>
</evidence>
<accession>A0A2R7Y4A6</accession>
<dbReference type="SUPFAM" id="SSF143243">
    <property type="entry name" value="Nqo5-like"/>
    <property type="match status" value="1"/>
</dbReference>
<comment type="cofactor">
    <cofactor evidence="3">
        <name>Fe cation</name>
        <dbReference type="ChEBI" id="CHEBI:24875"/>
    </cofactor>
</comment>
<comment type="cofactor">
    <cofactor evidence="3">
        <name>Ni(2+)</name>
        <dbReference type="ChEBI" id="CHEBI:49786"/>
    </cofactor>
</comment>
<keyword evidence="3" id="KW-0460">Magnesium</keyword>
<dbReference type="SUPFAM" id="SSF56762">
    <property type="entry name" value="HydB/Nqo4-like"/>
    <property type="match status" value="1"/>
</dbReference>
<dbReference type="EMBL" id="NBVN01000004">
    <property type="protein sequence ID" value="PUA32385.1"/>
    <property type="molecule type" value="Genomic_DNA"/>
</dbReference>
<dbReference type="InterPro" id="IPR001268">
    <property type="entry name" value="NADH_UbQ_OxRdtase_30kDa_su"/>
</dbReference>
<feature type="binding site" evidence="3">
    <location>
        <position position="227"/>
    </location>
    <ligand>
        <name>Mg(2+)</name>
        <dbReference type="ChEBI" id="CHEBI:18420"/>
    </ligand>
</feature>
<feature type="binding site" evidence="3">
    <location>
        <position position="539"/>
    </location>
    <ligand>
        <name>Fe cation</name>
        <dbReference type="ChEBI" id="CHEBI:24875"/>
    </ligand>
</feature>
<dbReference type="Gene3D" id="1.10.645.10">
    <property type="entry name" value="Cytochrome-c3 Hydrogenase, chain B"/>
    <property type="match status" value="1"/>
</dbReference>
<reference evidence="6" key="1">
    <citation type="submission" date="2017-04" db="EMBL/GenBank/DDBJ databases">
        <authorList>
            <person name="Afonso C.L."/>
            <person name="Miller P.J."/>
            <person name="Scott M.A."/>
            <person name="Spackman E."/>
            <person name="Goraichik I."/>
            <person name="Dimitrov K.M."/>
            <person name="Suarez D.L."/>
            <person name="Swayne D.E."/>
        </authorList>
    </citation>
    <scope>NUCLEOTIDE SEQUENCE</scope>
    <source>
        <strain evidence="6">NZ3</strain>
    </source>
</reference>
<dbReference type="InterPro" id="IPR018194">
    <property type="entry name" value="Ni-dep_hyd_lsu_Ni_BS"/>
</dbReference>
<feature type="binding site" evidence="3">
    <location>
        <position position="503"/>
    </location>
    <ligand>
        <name>Mg(2+)</name>
        <dbReference type="ChEBI" id="CHEBI:18420"/>
    </ligand>
</feature>
<feature type="binding site" evidence="3">
    <location>
        <position position="249"/>
    </location>
    <ligand>
        <name>Fe cation</name>
        <dbReference type="ChEBI" id="CHEBI:24875"/>
    </ligand>
</feature>
<sequence length="567" mass="63793">MVSDIIETLASVARGSRSKSILTKVGEVCGDKLLKVERVSPSTIKVLIKADCLHEVAEVLSAERDVYFRTMAASDERPAENLFKLYYVFGIDSEGTNIVVEVPTDGEREVPSISDVVKACDWYELEAHDLMGVKFSGRFLKRLVLPDDWPEEIHPLRKDITTEEIKKLYQPQVVKRAVELGVEEIVKIPIGPYHPALHEPEYFELYVRGEKVVDARYVGFMVHRGIEKLAESMKYDQVPFLAERICGICGFVHSVSYTQAVEEALNIEVPEKTQYIRTIILELERIHSHLLWIGVALHLLGYDTGFMHAWRIREKVMVLSELLTGSRKTYGINLVGGVRKDINKEKIEKTKQTLKQVLNEYKEFVDVATSVPQVRRRLSGTGVLPGGEARAYSLVGPTARGSGLSRDVRKDYTYGAYHFVSFSIPTYSEGDNLARTLVRIDEVYESINIIEQLLDTIPSSSEIKVDSWEPQPMKLGLGNVEAPRGEVIHVVITGKYGPYRWRVRAPTYQNLQAVPTMLRGVDLADAPITIASIDPCFSCTDRAIKINIKTGKVEFIPLEVLSRGGVR</sequence>
<evidence type="ECO:0000256" key="3">
    <source>
        <dbReference type="PIRSR" id="PIRSR601501-1"/>
    </source>
</evidence>
<proteinExistence type="predicted"/>
<dbReference type="Proteomes" id="UP000244093">
    <property type="component" value="Unassembled WGS sequence"/>
</dbReference>
<evidence type="ECO:0000313" key="6">
    <source>
        <dbReference type="EMBL" id="PUA32385.1"/>
    </source>
</evidence>
<comment type="caution">
    <text evidence="6">The sequence shown here is derived from an EMBL/GenBank/DDBJ whole genome shotgun (WGS) entry which is preliminary data.</text>
</comment>
<dbReference type="GO" id="GO:0008901">
    <property type="term" value="F:ferredoxin hydrogenase activity"/>
    <property type="evidence" value="ECO:0007669"/>
    <property type="project" value="InterPro"/>
</dbReference>
<keyword evidence="2" id="KW-0520">NAD</keyword>
<organism evidence="6 7">
    <name type="scientific">Zestosphaera tikiterensis</name>
    <dbReference type="NCBI Taxonomy" id="1973259"/>
    <lineage>
        <taxon>Archaea</taxon>
        <taxon>Thermoproteota</taxon>
        <taxon>Thermoprotei</taxon>
        <taxon>Desulfurococcales</taxon>
        <taxon>Desulfurococcaceae</taxon>
        <taxon>Zestosphaera</taxon>
    </lineage>
</organism>
<protein>
    <submittedName>
        <fullName evidence="6">Hydrogenase 3 large subunit</fullName>
    </submittedName>
</protein>
<keyword evidence="3" id="KW-0408">Iron</keyword>
<feature type="binding site" evidence="3">
    <location>
        <position position="536"/>
    </location>
    <ligand>
        <name>Ni(2+)</name>
        <dbReference type="ChEBI" id="CHEBI:49786"/>
    </ligand>
</feature>
<dbReference type="GO" id="GO:0048038">
    <property type="term" value="F:quinone binding"/>
    <property type="evidence" value="ECO:0007669"/>
    <property type="project" value="InterPro"/>
</dbReference>
<evidence type="ECO:0000313" key="7">
    <source>
        <dbReference type="Proteomes" id="UP000244093"/>
    </source>
</evidence>
<feature type="domain" description="NADH-quinone oxidoreductase subunit D" evidence="5">
    <location>
        <begin position="478"/>
        <end position="542"/>
    </location>
</feature>
<feature type="binding site" evidence="3">
    <location>
        <position position="246"/>
    </location>
    <ligand>
        <name>Ni(2+)</name>
        <dbReference type="ChEBI" id="CHEBI:49786"/>
    </ligand>
</feature>